<dbReference type="InterPro" id="IPR053860">
    <property type="entry name" value="DUF6932"/>
</dbReference>
<gene>
    <name evidence="1" type="ORF">C8D98_0042</name>
</gene>
<sequence>MIPNFNSNYLLPEGIHECSGLEFIDFFCFNDYRESFRKSIADIFDWATESGAIFIIFGGSFVTKAHEPNDIDCLIVFRDDTNLPRRNEMLTIDAMKIDIQVCSIKYPNVIDSFLHLFMTKASGEKVGVIQVNLTSTNKTWEIKHYPSDIEYEIIQRAYIGRHFIDHYDSNGVIVTIHGLMTDAKWNNDLAPLISSKNWIFAPYSYTEDNGIDLLRNKKKRDKVVDEFREWLFALNGIYKKPISIIAHSFGTYIIAAYISGFKDTPPVSLNCLILTGSIITTNFDWNIYRGTHVARVLNEKSPKDEYVKWMPTIDWLTKDALFGTSGVDGFIHKSEILLETDNNIFKHNNVIKKDVIEGYWLPYLYLNKDIWYTEFIKNRKRNKQDI</sequence>
<reference evidence="1 2" key="1">
    <citation type="submission" date="2019-03" db="EMBL/GenBank/DDBJ databases">
        <title>Genomic Encyclopedia of Type Strains, Phase IV (KMG-IV): sequencing the most valuable type-strain genomes for metagenomic binning, comparative biology and taxonomic classification.</title>
        <authorList>
            <person name="Goeker M."/>
        </authorList>
    </citation>
    <scope>NUCLEOTIDE SEQUENCE [LARGE SCALE GENOMIC DNA]</scope>
    <source>
        <strain evidence="1 2">DSM 24984</strain>
    </source>
</reference>
<dbReference type="Pfam" id="PF22014">
    <property type="entry name" value="DUF6932"/>
    <property type="match status" value="1"/>
</dbReference>
<evidence type="ECO:0000313" key="2">
    <source>
        <dbReference type="Proteomes" id="UP000294614"/>
    </source>
</evidence>
<proteinExistence type="predicted"/>
<dbReference type="EMBL" id="SMGG01000003">
    <property type="protein sequence ID" value="TCK61541.1"/>
    <property type="molecule type" value="Genomic_DNA"/>
</dbReference>
<dbReference type="AlphaFoldDB" id="A0A4V2PS66"/>
<evidence type="ECO:0000313" key="1">
    <source>
        <dbReference type="EMBL" id="TCK61541.1"/>
    </source>
</evidence>
<dbReference type="RefSeq" id="WP_165871128.1">
    <property type="nucleotide sequence ID" value="NZ_SMGG01000003.1"/>
</dbReference>
<keyword evidence="2" id="KW-1185">Reference proteome</keyword>
<organism evidence="1 2">
    <name type="scientific">Seleniivibrio woodruffii</name>
    <dbReference type="NCBI Taxonomy" id="1078050"/>
    <lineage>
        <taxon>Bacteria</taxon>
        <taxon>Pseudomonadati</taxon>
        <taxon>Deferribacterota</taxon>
        <taxon>Deferribacteres</taxon>
        <taxon>Deferribacterales</taxon>
        <taxon>Geovibrionaceae</taxon>
        <taxon>Seleniivibrio</taxon>
    </lineage>
</organism>
<protein>
    <submittedName>
        <fullName evidence="1">Uncharacterized protein</fullName>
    </submittedName>
</protein>
<accession>A0A4V2PS66</accession>
<name>A0A4V2PS66_9BACT</name>
<comment type="caution">
    <text evidence="1">The sequence shown here is derived from an EMBL/GenBank/DDBJ whole genome shotgun (WGS) entry which is preliminary data.</text>
</comment>
<dbReference type="Proteomes" id="UP000294614">
    <property type="component" value="Unassembled WGS sequence"/>
</dbReference>
<dbReference type="SUPFAM" id="SSF53474">
    <property type="entry name" value="alpha/beta-Hydrolases"/>
    <property type="match status" value="1"/>
</dbReference>
<dbReference type="Gene3D" id="3.40.50.1820">
    <property type="entry name" value="alpha/beta hydrolase"/>
    <property type="match status" value="1"/>
</dbReference>
<dbReference type="InterPro" id="IPR029058">
    <property type="entry name" value="AB_hydrolase_fold"/>
</dbReference>